<reference evidence="2 3" key="1">
    <citation type="submission" date="2021-03" db="EMBL/GenBank/DDBJ databases">
        <title>Actinomadura violae sp. nov., isolated from lichen in Thailand.</title>
        <authorList>
            <person name="Kanchanasin P."/>
            <person name="Saeng-In P."/>
            <person name="Phongsopitanun W."/>
            <person name="Yuki M."/>
            <person name="Kudo T."/>
            <person name="Ohkuma M."/>
            <person name="Tanasupawat S."/>
        </authorList>
    </citation>
    <scope>NUCLEOTIDE SEQUENCE [LARGE SCALE GENOMIC DNA]</scope>
    <source>
        <strain evidence="2 3">LCR2-06</strain>
    </source>
</reference>
<name>A0ABS3S068_9ACTN</name>
<accession>A0ABS3S068</accession>
<evidence type="ECO:0000256" key="1">
    <source>
        <dbReference type="SAM" id="MobiDB-lite"/>
    </source>
</evidence>
<evidence type="ECO:0000313" key="3">
    <source>
        <dbReference type="Proteomes" id="UP000680206"/>
    </source>
</evidence>
<keyword evidence="3" id="KW-1185">Reference proteome</keyword>
<dbReference type="EMBL" id="JAGEPF010000021">
    <property type="protein sequence ID" value="MBO2462389.1"/>
    <property type="molecule type" value="Genomic_DNA"/>
</dbReference>
<protein>
    <submittedName>
        <fullName evidence="2">Uncharacterized protein</fullName>
    </submittedName>
</protein>
<dbReference type="Proteomes" id="UP000680206">
    <property type="component" value="Unassembled WGS sequence"/>
</dbReference>
<gene>
    <name evidence="2" type="ORF">J4709_32935</name>
</gene>
<proteinExistence type="predicted"/>
<feature type="region of interest" description="Disordered" evidence="1">
    <location>
        <begin position="69"/>
        <end position="97"/>
    </location>
</feature>
<evidence type="ECO:0000313" key="2">
    <source>
        <dbReference type="EMBL" id="MBO2462389.1"/>
    </source>
</evidence>
<sequence>MEGDQPAQTEVPLIGDGVTPDIVRIGDRTARAAAEADPVFRRFWDEGDKDRMPRAEVWLVHEGPTLAARLTTTSPDPQPFGRLQSDVTRALPDSESV</sequence>
<comment type="caution">
    <text evidence="2">The sequence shown here is derived from an EMBL/GenBank/DDBJ whole genome shotgun (WGS) entry which is preliminary data.</text>
</comment>
<dbReference type="RefSeq" id="WP_208246585.1">
    <property type="nucleotide sequence ID" value="NZ_JAGEPF010000021.1"/>
</dbReference>
<organism evidence="2 3">
    <name type="scientific">Actinomadura violacea</name>
    <dbReference type="NCBI Taxonomy" id="2819934"/>
    <lineage>
        <taxon>Bacteria</taxon>
        <taxon>Bacillati</taxon>
        <taxon>Actinomycetota</taxon>
        <taxon>Actinomycetes</taxon>
        <taxon>Streptosporangiales</taxon>
        <taxon>Thermomonosporaceae</taxon>
        <taxon>Actinomadura</taxon>
    </lineage>
</organism>